<dbReference type="InterPro" id="IPR036188">
    <property type="entry name" value="FAD/NAD-bd_sf"/>
</dbReference>
<evidence type="ECO:0000256" key="1">
    <source>
        <dbReference type="ARBA" id="ARBA00023002"/>
    </source>
</evidence>
<dbReference type="Proteomes" id="UP000703038">
    <property type="component" value="Unassembled WGS sequence"/>
</dbReference>
<dbReference type="EC" id="1.4.99.6" evidence="3"/>
<feature type="domain" description="FAD dependent oxidoreductase" evidence="2">
    <location>
        <begin position="11"/>
        <end position="353"/>
    </location>
</feature>
<dbReference type="Pfam" id="PF01266">
    <property type="entry name" value="DAO"/>
    <property type="match status" value="1"/>
</dbReference>
<dbReference type="InterPro" id="IPR006076">
    <property type="entry name" value="FAD-dep_OxRdtase"/>
</dbReference>
<evidence type="ECO:0000313" key="4">
    <source>
        <dbReference type="Proteomes" id="UP000703038"/>
    </source>
</evidence>
<sequence>MTTDVASRALDVLVIGGGIAGVSIAYELSSDRTVCLLEGESTLAMHSTGRSAAMFLETYGNHVIRGLTTASRAFLVDPPDMVRGTVMTPRPFVQFARPGRGDALAEMFTTLRTLSPDARLLETAEAVDRAPLLQPAAVEAAIVEPGALDMDVDALHQGFLRGARRRGCTVRTGARVVAIDRVGEQWRVGLSTGDTLVAPVVVNAAGAWADDLADLAGVRRIGLQPRRRTIAVMDSPPEIADTHHPLISDMDESFYIKPEGVRLLCSPADETPCPPGDAKPDDLEIARALDEIAEATVVTSRRVRSSWAGLRSFVADRTPVVGFDPSVEGFFWCAGQGGYGIQTCAALARVGAALVRGEELPADVTGRGVVAADLSPDRAALRTQN</sequence>
<dbReference type="SUPFAM" id="SSF51905">
    <property type="entry name" value="FAD/NAD(P)-binding domain"/>
    <property type="match status" value="1"/>
</dbReference>
<accession>A0ABS2KYL7</accession>
<keyword evidence="1 3" id="KW-0560">Oxidoreductase</keyword>
<gene>
    <name evidence="3" type="ORF">JOE42_003619</name>
</gene>
<dbReference type="PANTHER" id="PTHR13847:SF287">
    <property type="entry name" value="FAD-DEPENDENT OXIDOREDUCTASE DOMAIN-CONTAINING PROTEIN 1"/>
    <property type="match status" value="1"/>
</dbReference>
<organism evidence="3 4">
    <name type="scientific">Rhodococcoides corynebacterioides</name>
    <dbReference type="NCBI Taxonomy" id="53972"/>
    <lineage>
        <taxon>Bacteria</taxon>
        <taxon>Bacillati</taxon>
        <taxon>Actinomycetota</taxon>
        <taxon>Actinomycetes</taxon>
        <taxon>Mycobacteriales</taxon>
        <taxon>Nocardiaceae</taxon>
        <taxon>Rhodococcoides</taxon>
    </lineage>
</organism>
<reference evidence="3 4" key="1">
    <citation type="submission" date="2021-01" db="EMBL/GenBank/DDBJ databases">
        <title>Genomics of switchgrass bacterial isolates.</title>
        <authorList>
            <person name="Shade A."/>
        </authorList>
    </citation>
    <scope>NUCLEOTIDE SEQUENCE [LARGE SCALE GENOMIC DNA]</scope>
    <source>
        <strain evidence="3 4">PvP111</strain>
    </source>
</reference>
<proteinExistence type="predicted"/>
<dbReference type="GO" id="GO:0016491">
    <property type="term" value="F:oxidoreductase activity"/>
    <property type="evidence" value="ECO:0007669"/>
    <property type="project" value="UniProtKB-KW"/>
</dbReference>
<evidence type="ECO:0000313" key="3">
    <source>
        <dbReference type="EMBL" id="MBM7416886.1"/>
    </source>
</evidence>
<dbReference type="RefSeq" id="WP_204869595.1">
    <property type="nucleotide sequence ID" value="NZ_JAFBBK010000001.1"/>
</dbReference>
<evidence type="ECO:0000259" key="2">
    <source>
        <dbReference type="Pfam" id="PF01266"/>
    </source>
</evidence>
<dbReference type="Gene3D" id="3.50.50.60">
    <property type="entry name" value="FAD/NAD(P)-binding domain"/>
    <property type="match status" value="1"/>
</dbReference>
<dbReference type="PANTHER" id="PTHR13847">
    <property type="entry name" value="SARCOSINE DEHYDROGENASE-RELATED"/>
    <property type="match status" value="1"/>
</dbReference>
<dbReference type="EMBL" id="JAFBBK010000001">
    <property type="protein sequence ID" value="MBM7416886.1"/>
    <property type="molecule type" value="Genomic_DNA"/>
</dbReference>
<protein>
    <submittedName>
        <fullName evidence="3">D-arginine dehydrogenase</fullName>
        <ecNumber evidence="3">1.4.99.6</ecNumber>
    </submittedName>
</protein>
<name>A0ABS2KYL7_9NOCA</name>
<keyword evidence="4" id="KW-1185">Reference proteome</keyword>
<dbReference type="Gene3D" id="3.30.9.10">
    <property type="entry name" value="D-Amino Acid Oxidase, subunit A, domain 2"/>
    <property type="match status" value="1"/>
</dbReference>
<comment type="caution">
    <text evidence="3">The sequence shown here is derived from an EMBL/GenBank/DDBJ whole genome shotgun (WGS) entry which is preliminary data.</text>
</comment>